<comment type="caution">
    <text evidence="8">The sequence shown here is derived from an EMBL/GenBank/DDBJ whole genome shotgun (WGS) entry which is preliminary data.</text>
</comment>
<dbReference type="PANTHER" id="PTHR36506">
    <property type="entry name" value="PREFLAGELLIN PEPTIDASE"/>
    <property type="match status" value="1"/>
</dbReference>
<feature type="transmembrane region" description="Helical" evidence="6">
    <location>
        <begin position="32"/>
        <end position="50"/>
    </location>
</feature>
<proteinExistence type="predicted"/>
<feature type="transmembrane region" description="Helical" evidence="6">
    <location>
        <begin position="101"/>
        <end position="124"/>
    </location>
</feature>
<evidence type="ECO:0000256" key="4">
    <source>
        <dbReference type="ARBA" id="ARBA00022989"/>
    </source>
</evidence>
<evidence type="ECO:0000259" key="7">
    <source>
        <dbReference type="Pfam" id="PF01478"/>
    </source>
</evidence>
<keyword evidence="4 6" id="KW-1133">Transmembrane helix</keyword>
<feature type="domain" description="Prepilin type IV endopeptidase peptidase" evidence="7">
    <location>
        <begin position="13"/>
        <end position="116"/>
    </location>
</feature>
<organism evidence="8 9">
    <name type="scientific">Sphingomonas hankyongi</name>
    <dbReference type="NCBI Taxonomy" id="2908209"/>
    <lineage>
        <taxon>Bacteria</taxon>
        <taxon>Pseudomonadati</taxon>
        <taxon>Pseudomonadota</taxon>
        <taxon>Alphaproteobacteria</taxon>
        <taxon>Sphingomonadales</taxon>
        <taxon>Sphingomonadaceae</taxon>
        <taxon>Sphingomonas</taxon>
    </lineage>
</organism>
<keyword evidence="3 6" id="KW-0812">Transmembrane</keyword>
<sequence length="158" mass="16114">MNLVASAPLWLLIILAALIIAAAVEDTLRLRISNFTCAGVLILAIVAMFASGFSVSLWQNAAVFAALLIVGTLVFATGQMGGGDVKLLAALGAWVNLKGGVWLVTTVFLAGGLLALGFIVARVIRGKPIKRAAKGGVPYGLAIAAGAGLTFAVQRGLL</sequence>
<dbReference type="RefSeq" id="WP_249831695.1">
    <property type="nucleotide sequence ID" value="NZ_JAMGBE010000003.1"/>
</dbReference>
<name>A0ABT0S2U9_9SPHN</name>
<reference evidence="8" key="1">
    <citation type="submission" date="2022-05" db="EMBL/GenBank/DDBJ databases">
        <authorList>
            <person name="Jo J.-H."/>
            <person name="Im W.-T."/>
        </authorList>
    </citation>
    <scope>NUCLEOTIDE SEQUENCE</scope>
    <source>
        <strain evidence="8">SE220</strain>
    </source>
</reference>
<dbReference type="EMBL" id="JAMGBE010000003">
    <property type="protein sequence ID" value="MCL6730195.1"/>
    <property type="molecule type" value="Genomic_DNA"/>
</dbReference>
<dbReference type="InterPro" id="IPR000045">
    <property type="entry name" value="Prepilin_IV_endopep_pep"/>
</dbReference>
<dbReference type="Proteomes" id="UP001165342">
    <property type="component" value="Unassembled WGS sequence"/>
</dbReference>
<comment type="subcellular location">
    <subcellularLocation>
        <location evidence="1">Cell membrane</location>
        <topology evidence="1">Multi-pass membrane protein</topology>
    </subcellularLocation>
</comment>
<feature type="transmembrane region" description="Helical" evidence="6">
    <location>
        <begin position="62"/>
        <end position="81"/>
    </location>
</feature>
<dbReference type="InterPro" id="IPR052218">
    <property type="entry name" value="Preflagellin_Peptidase"/>
</dbReference>
<dbReference type="PANTHER" id="PTHR36506:SF1">
    <property type="entry name" value="PREFLAGELLIN PEPTIDASE"/>
    <property type="match status" value="1"/>
</dbReference>
<evidence type="ECO:0000256" key="1">
    <source>
        <dbReference type="ARBA" id="ARBA00004651"/>
    </source>
</evidence>
<keyword evidence="9" id="KW-1185">Reference proteome</keyword>
<keyword evidence="5 6" id="KW-0472">Membrane</keyword>
<dbReference type="Pfam" id="PF01478">
    <property type="entry name" value="Peptidase_A24"/>
    <property type="match status" value="1"/>
</dbReference>
<protein>
    <submittedName>
        <fullName evidence="8">Prepilin peptidase</fullName>
        <ecNumber evidence="8">3.4.23.43</ecNumber>
    </submittedName>
</protein>
<evidence type="ECO:0000313" key="9">
    <source>
        <dbReference type="Proteomes" id="UP001165342"/>
    </source>
</evidence>
<feature type="transmembrane region" description="Helical" evidence="6">
    <location>
        <begin position="136"/>
        <end position="153"/>
    </location>
</feature>
<evidence type="ECO:0000313" key="8">
    <source>
        <dbReference type="EMBL" id="MCL6730195.1"/>
    </source>
</evidence>
<keyword evidence="2" id="KW-1003">Cell membrane</keyword>
<evidence type="ECO:0000256" key="2">
    <source>
        <dbReference type="ARBA" id="ARBA00022475"/>
    </source>
</evidence>
<dbReference type="GO" id="GO:0004190">
    <property type="term" value="F:aspartic-type endopeptidase activity"/>
    <property type="evidence" value="ECO:0007669"/>
    <property type="project" value="UniProtKB-EC"/>
</dbReference>
<accession>A0ABT0S2U9</accession>
<evidence type="ECO:0000256" key="5">
    <source>
        <dbReference type="ARBA" id="ARBA00023136"/>
    </source>
</evidence>
<evidence type="ECO:0000256" key="6">
    <source>
        <dbReference type="SAM" id="Phobius"/>
    </source>
</evidence>
<gene>
    <name evidence="8" type="ORF">LZ538_09035</name>
</gene>
<dbReference type="Gene3D" id="1.20.120.1220">
    <property type="match status" value="1"/>
</dbReference>
<evidence type="ECO:0000256" key="3">
    <source>
        <dbReference type="ARBA" id="ARBA00022692"/>
    </source>
</evidence>
<dbReference type="EC" id="3.4.23.43" evidence="8"/>
<keyword evidence="8" id="KW-0378">Hydrolase</keyword>